<evidence type="ECO:0000256" key="5">
    <source>
        <dbReference type="ARBA" id="ARBA00022842"/>
    </source>
</evidence>
<dbReference type="GO" id="GO:0043571">
    <property type="term" value="P:maintenance of CRISPR repeat elements"/>
    <property type="evidence" value="ECO:0007669"/>
    <property type="project" value="UniProtKB-UniRule"/>
</dbReference>
<keyword evidence="8 10" id="KW-0464">Manganese</keyword>
<accession>A0A7V2ZHA7</accession>
<evidence type="ECO:0000256" key="3">
    <source>
        <dbReference type="ARBA" id="ARBA00022759"/>
    </source>
</evidence>
<sequence length="347" mass="39805">MKKHLNTLYITSDDAYVRKEQETFVVEVKDEDGNWKKAFQAPIHSIENIVCFGFKPLTPQLMAFCAENNVGISYMTTEGKFLARVYGAQKGNVLLRKAQYAIADSEPESLKIARNIIAAKVSNYRHILQRHQRNHPDNLNDEIAQVIETLGSRLRNIQNVQSLDALRGYEGECATLYFSVLSELITSQREDFKFNKRTKRPPLDPANALLSFLYAIITNDVRSALETVGLDPQVGFLHQIRTGRPSLALDVVEEFRAYLGDRIMLNLINLKQVSIKDFEFRESGEVRISDKARKELLVAYQKRKQEEITHPFLGEKMTIGLLPHIQAQLLARYIRGDIEEYPPFYLK</sequence>
<dbReference type="PANTHER" id="PTHR34353">
    <property type="entry name" value="CRISPR-ASSOCIATED ENDONUCLEASE CAS1 1"/>
    <property type="match status" value="1"/>
</dbReference>
<organism evidence="11">
    <name type="scientific">Ignavibacterium album</name>
    <dbReference type="NCBI Taxonomy" id="591197"/>
    <lineage>
        <taxon>Bacteria</taxon>
        <taxon>Pseudomonadati</taxon>
        <taxon>Ignavibacteriota</taxon>
        <taxon>Ignavibacteria</taxon>
        <taxon>Ignavibacteriales</taxon>
        <taxon>Ignavibacteriaceae</taxon>
        <taxon>Ignavibacterium</taxon>
    </lineage>
</organism>
<dbReference type="NCBIfam" id="TIGR00287">
    <property type="entry name" value="cas1"/>
    <property type="match status" value="1"/>
</dbReference>
<proteinExistence type="inferred from homology"/>
<reference evidence="11" key="1">
    <citation type="journal article" date="2020" name="mSystems">
        <title>Genome- and Community-Level Interaction Insights into Carbon Utilization and Element Cycling Functions of Hydrothermarchaeota in Hydrothermal Sediment.</title>
        <authorList>
            <person name="Zhou Z."/>
            <person name="Liu Y."/>
            <person name="Xu W."/>
            <person name="Pan J."/>
            <person name="Luo Z.H."/>
            <person name="Li M."/>
        </authorList>
    </citation>
    <scope>NUCLEOTIDE SEQUENCE [LARGE SCALE GENOMIC DNA]</scope>
    <source>
        <strain evidence="11">SpSt-479</strain>
    </source>
</reference>
<evidence type="ECO:0000256" key="7">
    <source>
        <dbReference type="ARBA" id="ARBA00023125"/>
    </source>
</evidence>
<dbReference type="InterPro" id="IPR002729">
    <property type="entry name" value="CRISPR-assoc_Cas1"/>
</dbReference>
<keyword evidence="5 10" id="KW-0460">Magnesium</keyword>
<dbReference type="GO" id="GO:0016787">
    <property type="term" value="F:hydrolase activity"/>
    <property type="evidence" value="ECO:0007669"/>
    <property type="project" value="UniProtKB-KW"/>
</dbReference>
<dbReference type="PANTHER" id="PTHR34353:SF2">
    <property type="entry name" value="CRISPR-ASSOCIATED ENDONUCLEASE CAS1 1"/>
    <property type="match status" value="1"/>
</dbReference>
<dbReference type="InterPro" id="IPR042206">
    <property type="entry name" value="CRISPR-assoc_Cas1_C"/>
</dbReference>
<keyword evidence="7 10" id="KW-0238">DNA-binding</keyword>
<comment type="caution">
    <text evidence="11">The sequence shown here is derived from an EMBL/GenBank/DDBJ whole genome shotgun (WGS) entry which is preliminary data.</text>
</comment>
<comment type="subunit">
    <text evidence="9 10">Homodimer, forms a heterotetramer with a Cas2 homodimer.</text>
</comment>
<dbReference type="InterPro" id="IPR050646">
    <property type="entry name" value="Cas1"/>
</dbReference>
<evidence type="ECO:0000256" key="6">
    <source>
        <dbReference type="ARBA" id="ARBA00023118"/>
    </source>
</evidence>
<dbReference type="Pfam" id="PF01867">
    <property type="entry name" value="Cas_Cas1"/>
    <property type="match status" value="1"/>
</dbReference>
<evidence type="ECO:0000256" key="2">
    <source>
        <dbReference type="ARBA" id="ARBA00022723"/>
    </source>
</evidence>
<dbReference type="InterPro" id="IPR042211">
    <property type="entry name" value="CRISPR-assoc_Cas1_N"/>
</dbReference>
<dbReference type="EMBL" id="DSUJ01000002">
    <property type="protein sequence ID" value="HFI89895.1"/>
    <property type="molecule type" value="Genomic_DNA"/>
</dbReference>
<dbReference type="GO" id="GO:0004520">
    <property type="term" value="F:DNA endonuclease activity"/>
    <property type="evidence" value="ECO:0007669"/>
    <property type="project" value="InterPro"/>
</dbReference>
<dbReference type="AlphaFoldDB" id="A0A7V2ZHA7"/>
<dbReference type="InterPro" id="IPR019856">
    <property type="entry name" value="CRISPR-assoc_Cas1_DVULG"/>
</dbReference>
<feature type="binding site" evidence="10">
    <location>
        <position position="238"/>
    </location>
    <ligand>
        <name>Mn(2+)</name>
        <dbReference type="ChEBI" id="CHEBI:29035"/>
    </ligand>
</feature>
<feature type="binding site" evidence="10">
    <location>
        <position position="253"/>
    </location>
    <ligand>
        <name>Mn(2+)</name>
        <dbReference type="ChEBI" id="CHEBI:29035"/>
    </ligand>
</feature>
<keyword evidence="1 10" id="KW-0540">Nuclease</keyword>
<keyword evidence="3 10" id="KW-0255">Endonuclease</keyword>
<keyword evidence="6 10" id="KW-0051">Antiviral defense</keyword>
<dbReference type="CDD" id="cd09721">
    <property type="entry name" value="Cas1_I-C"/>
    <property type="match status" value="1"/>
</dbReference>
<evidence type="ECO:0000256" key="4">
    <source>
        <dbReference type="ARBA" id="ARBA00022801"/>
    </source>
</evidence>
<comment type="function">
    <text evidence="10">CRISPR (clustered regularly interspaced short palindromic repeat), is an adaptive immune system that provides protection against mobile genetic elements (viruses, transposable elements and conjugative plasmids). CRISPR clusters contain spacers, sequences complementary to antecedent mobile elements, and target invading nucleic acids. CRISPR clusters are transcribed and processed into CRISPR RNA (crRNA). Acts as a dsDNA endonuclease. Involved in the integration of spacer DNA into the CRISPR cassette.</text>
</comment>
<comment type="cofactor">
    <cofactor evidence="10">
        <name>Mg(2+)</name>
        <dbReference type="ChEBI" id="CHEBI:18420"/>
    </cofactor>
    <cofactor evidence="10">
        <name>Mn(2+)</name>
        <dbReference type="ChEBI" id="CHEBI:29035"/>
    </cofactor>
</comment>
<feature type="binding site" evidence="10">
    <location>
        <position position="170"/>
    </location>
    <ligand>
        <name>Mn(2+)</name>
        <dbReference type="ChEBI" id="CHEBI:29035"/>
    </ligand>
</feature>
<evidence type="ECO:0000256" key="10">
    <source>
        <dbReference type="HAMAP-Rule" id="MF_01470"/>
    </source>
</evidence>
<dbReference type="Gene3D" id="3.100.10.20">
    <property type="entry name" value="CRISPR-associated endonuclease Cas1, N-terminal domain"/>
    <property type="match status" value="1"/>
</dbReference>
<gene>
    <name evidence="11" type="primary">cas1c</name>
    <name evidence="10" type="synonym">cas1</name>
    <name evidence="11" type="ORF">ENS31_00025</name>
</gene>
<evidence type="ECO:0000313" key="11">
    <source>
        <dbReference type="EMBL" id="HFI89895.1"/>
    </source>
</evidence>
<dbReference type="EC" id="3.1.-.-" evidence="10"/>
<keyword evidence="4 10" id="KW-0378">Hydrolase</keyword>
<dbReference type="HAMAP" id="MF_01470">
    <property type="entry name" value="Cas1"/>
    <property type="match status" value="1"/>
</dbReference>
<evidence type="ECO:0000256" key="1">
    <source>
        <dbReference type="ARBA" id="ARBA00022722"/>
    </source>
</evidence>
<dbReference type="GO" id="GO:0003677">
    <property type="term" value="F:DNA binding"/>
    <property type="evidence" value="ECO:0007669"/>
    <property type="project" value="UniProtKB-KW"/>
</dbReference>
<evidence type="ECO:0000256" key="9">
    <source>
        <dbReference type="ARBA" id="ARBA00038592"/>
    </source>
</evidence>
<name>A0A7V2ZHA7_9BACT</name>
<dbReference type="NCBIfam" id="TIGR03640">
    <property type="entry name" value="cas1_DVULG"/>
    <property type="match status" value="1"/>
</dbReference>
<dbReference type="Gene3D" id="1.20.120.920">
    <property type="entry name" value="CRISPR-associated endonuclease Cas1, C-terminal domain"/>
    <property type="match status" value="1"/>
</dbReference>
<evidence type="ECO:0000256" key="8">
    <source>
        <dbReference type="ARBA" id="ARBA00023211"/>
    </source>
</evidence>
<dbReference type="GO" id="GO:0046872">
    <property type="term" value="F:metal ion binding"/>
    <property type="evidence" value="ECO:0007669"/>
    <property type="project" value="UniProtKB-UniRule"/>
</dbReference>
<keyword evidence="2 10" id="KW-0479">Metal-binding</keyword>
<dbReference type="GO" id="GO:0051607">
    <property type="term" value="P:defense response to virus"/>
    <property type="evidence" value="ECO:0007669"/>
    <property type="project" value="UniProtKB-UniRule"/>
</dbReference>
<protein>
    <recommendedName>
        <fullName evidence="10">CRISPR-associated endonuclease Cas1</fullName>
        <ecNumber evidence="10">3.1.-.-</ecNumber>
    </recommendedName>
</protein>
<comment type="similarity">
    <text evidence="10">Belongs to the CRISPR-associated endonuclease Cas1 family.</text>
</comment>